<dbReference type="PANTHER" id="PTHR37422">
    <property type="entry name" value="TEICHURONIC ACID BIOSYNTHESIS PROTEIN TUAE"/>
    <property type="match status" value="1"/>
</dbReference>
<comment type="caution">
    <text evidence="7">The sequence shown here is derived from an EMBL/GenBank/DDBJ whole genome shotgun (WGS) entry which is preliminary data.</text>
</comment>
<keyword evidence="3 5" id="KW-1133">Transmembrane helix</keyword>
<sequence>MLLQLSNDGFYFTMHETKHNLVSTLATILFTLCLVVSLFSRNLGEYSFDLIIIFIIIVTLAKATPWSWNTLSYHTGFYKWVYFFYFWIFLTILLNPPIHVKSFGYLLEFLWIPALPLFARVLSLWRPEKFFVPAFAIITSISVSAIIAHYFLVPENPNFFGYPNRLQGTFTNINFLAHSYFLVFLLVLGLLVTHIQSNQRRLALILGFTALTLLLSLFLTFTRTIWISVILAMPIMCFLVNKRTALRIFLASCVIFGTLFISDAGGTRGRIVQTLSTNKGDTIRLTLWRTSLKIFRDNPIFGVGYMNNKRDIMTYLKKYEEQNVTTEFDTHPHNEILSFLAGTGLIGTVLYIGNFVLFFLLGLKSFRLVGLNEPVKRGLLLGAITIQPAFLIAGFADNNFEIHVARNWLVISWAILIWIATETKTTININIKKLYRKPAVTR</sequence>
<evidence type="ECO:0000313" key="8">
    <source>
        <dbReference type="Proteomes" id="UP000075799"/>
    </source>
</evidence>
<accession>A0A162G2T2</accession>
<feature type="transmembrane region" description="Helical" evidence="5">
    <location>
        <begin position="46"/>
        <end position="68"/>
    </location>
</feature>
<evidence type="ECO:0000313" key="7">
    <source>
        <dbReference type="EMBL" id="KYG64179.1"/>
    </source>
</evidence>
<feature type="domain" description="O-antigen ligase-related" evidence="6">
    <location>
        <begin position="209"/>
        <end position="352"/>
    </location>
</feature>
<evidence type="ECO:0000256" key="2">
    <source>
        <dbReference type="ARBA" id="ARBA00022692"/>
    </source>
</evidence>
<name>A0A162G2T2_BDEBC</name>
<feature type="transmembrane region" description="Helical" evidence="5">
    <location>
        <begin position="248"/>
        <end position="266"/>
    </location>
</feature>
<dbReference type="InterPro" id="IPR051533">
    <property type="entry name" value="WaaL-like"/>
</dbReference>
<evidence type="ECO:0000256" key="5">
    <source>
        <dbReference type="SAM" id="Phobius"/>
    </source>
</evidence>
<protein>
    <recommendedName>
        <fullName evidence="6">O-antigen ligase-related domain-containing protein</fullName>
    </recommendedName>
</protein>
<evidence type="ECO:0000256" key="4">
    <source>
        <dbReference type="ARBA" id="ARBA00023136"/>
    </source>
</evidence>
<comment type="subcellular location">
    <subcellularLocation>
        <location evidence="1">Membrane</location>
        <topology evidence="1">Multi-pass membrane protein</topology>
    </subcellularLocation>
</comment>
<feature type="transmembrane region" description="Helical" evidence="5">
    <location>
        <begin position="408"/>
        <end position="427"/>
    </location>
</feature>
<evidence type="ECO:0000259" key="6">
    <source>
        <dbReference type="Pfam" id="PF04932"/>
    </source>
</evidence>
<reference evidence="7 8" key="1">
    <citation type="submission" date="2016-03" db="EMBL/GenBank/DDBJ databases">
        <authorList>
            <person name="Ploux O."/>
        </authorList>
    </citation>
    <scope>NUCLEOTIDE SEQUENCE [LARGE SCALE GENOMIC DNA]</scope>
    <source>
        <strain evidence="7 8">EC13</strain>
    </source>
</reference>
<dbReference type="OrthoDB" id="9783389at2"/>
<feature type="transmembrane region" description="Helical" evidence="5">
    <location>
        <begin position="225"/>
        <end position="241"/>
    </location>
</feature>
<feature type="transmembrane region" description="Helical" evidence="5">
    <location>
        <begin position="130"/>
        <end position="153"/>
    </location>
</feature>
<evidence type="ECO:0000256" key="1">
    <source>
        <dbReference type="ARBA" id="ARBA00004141"/>
    </source>
</evidence>
<dbReference type="GO" id="GO:0016020">
    <property type="term" value="C:membrane"/>
    <property type="evidence" value="ECO:0007669"/>
    <property type="project" value="UniProtKB-SubCell"/>
</dbReference>
<keyword evidence="2 5" id="KW-0812">Transmembrane</keyword>
<dbReference type="EMBL" id="LUKD01000006">
    <property type="protein sequence ID" value="KYG64179.1"/>
    <property type="molecule type" value="Genomic_DNA"/>
</dbReference>
<feature type="transmembrane region" description="Helical" evidence="5">
    <location>
        <begin position="104"/>
        <end position="123"/>
    </location>
</feature>
<feature type="transmembrane region" description="Helical" evidence="5">
    <location>
        <begin position="375"/>
        <end position="396"/>
    </location>
</feature>
<dbReference type="InterPro" id="IPR007016">
    <property type="entry name" value="O-antigen_ligase-rel_domated"/>
</dbReference>
<feature type="transmembrane region" description="Helical" evidence="5">
    <location>
        <begin position="202"/>
        <end position="219"/>
    </location>
</feature>
<gene>
    <name evidence="7" type="ORF">AZI87_13100</name>
</gene>
<feature type="transmembrane region" description="Helical" evidence="5">
    <location>
        <begin position="173"/>
        <end position="195"/>
    </location>
</feature>
<organism evidence="7 8">
    <name type="scientific">Bdellovibrio bacteriovorus</name>
    <dbReference type="NCBI Taxonomy" id="959"/>
    <lineage>
        <taxon>Bacteria</taxon>
        <taxon>Pseudomonadati</taxon>
        <taxon>Bdellovibrionota</taxon>
        <taxon>Bdellovibrionia</taxon>
        <taxon>Bdellovibrionales</taxon>
        <taxon>Pseudobdellovibrionaceae</taxon>
        <taxon>Bdellovibrio</taxon>
    </lineage>
</organism>
<dbReference type="Proteomes" id="UP000075799">
    <property type="component" value="Unassembled WGS sequence"/>
</dbReference>
<dbReference type="AlphaFoldDB" id="A0A162G2T2"/>
<feature type="transmembrane region" description="Helical" evidence="5">
    <location>
        <begin position="21"/>
        <end position="40"/>
    </location>
</feature>
<feature type="transmembrane region" description="Helical" evidence="5">
    <location>
        <begin position="336"/>
        <end position="363"/>
    </location>
</feature>
<evidence type="ECO:0000256" key="3">
    <source>
        <dbReference type="ARBA" id="ARBA00022989"/>
    </source>
</evidence>
<keyword evidence="4 5" id="KW-0472">Membrane</keyword>
<dbReference type="Pfam" id="PF04932">
    <property type="entry name" value="Wzy_C"/>
    <property type="match status" value="1"/>
</dbReference>
<dbReference type="RefSeq" id="WP_063208015.1">
    <property type="nucleotide sequence ID" value="NZ_LUKD01000006.1"/>
</dbReference>
<feature type="transmembrane region" description="Helical" evidence="5">
    <location>
        <begin position="80"/>
        <end position="98"/>
    </location>
</feature>
<proteinExistence type="predicted"/>
<dbReference type="PANTHER" id="PTHR37422:SF13">
    <property type="entry name" value="LIPOPOLYSACCHARIDE BIOSYNTHESIS PROTEIN PA4999-RELATED"/>
    <property type="match status" value="1"/>
</dbReference>